<evidence type="ECO:0000313" key="2">
    <source>
        <dbReference type="EMBL" id="VFJ63537.1"/>
    </source>
</evidence>
<dbReference type="PANTHER" id="PTHR35586">
    <property type="entry name" value="SLL1691 PROTEIN"/>
    <property type="match status" value="1"/>
</dbReference>
<accession>A0A450TA01</accession>
<dbReference type="AlphaFoldDB" id="A0A450TA01"/>
<dbReference type="EMBL" id="CAADEW010000150">
    <property type="protein sequence ID" value="VFJ63537.1"/>
    <property type="molecule type" value="Genomic_DNA"/>
</dbReference>
<feature type="domain" description="DUF4351" evidence="1">
    <location>
        <begin position="23"/>
        <end position="74"/>
    </location>
</feature>
<evidence type="ECO:0000259" key="1">
    <source>
        <dbReference type="Pfam" id="PF14261"/>
    </source>
</evidence>
<sequence>MQQGMQRGLERGLEKGLEKGRLEGKAEEAVAILERLLVKRFGPLGEGTKKRLKLATLEQLDYWSDRILDASTIDTIFEEH</sequence>
<name>A0A450TA01_9GAMM</name>
<gene>
    <name evidence="2" type="ORF">BECKFW1821A_GA0114235_11506</name>
</gene>
<dbReference type="PANTHER" id="PTHR35586:SF1">
    <property type="entry name" value="SLL1691 PROTEIN"/>
    <property type="match status" value="1"/>
</dbReference>
<proteinExistence type="predicted"/>
<protein>
    <recommendedName>
        <fullName evidence="1">DUF4351 domain-containing protein</fullName>
    </recommendedName>
</protein>
<reference evidence="2" key="1">
    <citation type="submission" date="2019-02" db="EMBL/GenBank/DDBJ databases">
        <authorList>
            <person name="Gruber-Vodicka R. H."/>
            <person name="Seah K. B. B."/>
        </authorList>
    </citation>
    <scope>NUCLEOTIDE SEQUENCE</scope>
    <source>
        <strain evidence="2">BECK_BZ15</strain>
    </source>
</reference>
<dbReference type="Pfam" id="PF14261">
    <property type="entry name" value="DUF4351"/>
    <property type="match status" value="1"/>
</dbReference>
<dbReference type="InterPro" id="IPR025587">
    <property type="entry name" value="DUF4351"/>
</dbReference>
<organism evidence="2">
    <name type="scientific">Candidatus Kentrum sp. FW</name>
    <dbReference type="NCBI Taxonomy" id="2126338"/>
    <lineage>
        <taxon>Bacteria</taxon>
        <taxon>Pseudomonadati</taxon>
        <taxon>Pseudomonadota</taxon>
        <taxon>Gammaproteobacteria</taxon>
        <taxon>Candidatus Kentrum</taxon>
    </lineage>
</organism>